<protein>
    <submittedName>
        <fullName evidence="1">Uncharacterized protein</fullName>
    </submittedName>
</protein>
<proteinExistence type="predicted"/>
<name>A0ACC0HW39_9ERIC</name>
<comment type="caution">
    <text evidence="1">The sequence shown here is derived from an EMBL/GenBank/DDBJ whole genome shotgun (WGS) entry which is preliminary data.</text>
</comment>
<accession>A0ACC0HW39</accession>
<gene>
    <name evidence="1" type="ORF">LOK49_LG05G02723</name>
</gene>
<reference evidence="1 2" key="1">
    <citation type="journal article" date="2022" name="Plant J.">
        <title>Chromosome-level genome of Camellia lanceoleosa provides a valuable resource for understanding genome evolution and self-incompatibility.</title>
        <authorList>
            <person name="Gong W."/>
            <person name="Xiao S."/>
            <person name="Wang L."/>
            <person name="Liao Z."/>
            <person name="Chang Y."/>
            <person name="Mo W."/>
            <person name="Hu G."/>
            <person name="Li W."/>
            <person name="Zhao G."/>
            <person name="Zhu H."/>
            <person name="Hu X."/>
            <person name="Ji K."/>
            <person name="Xiang X."/>
            <person name="Song Q."/>
            <person name="Yuan D."/>
            <person name="Jin S."/>
            <person name="Zhang L."/>
        </authorList>
    </citation>
    <scope>NUCLEOTIDE SEQUENCE [LARGE SCALE GENOMIC DNA]</scope>
    <source>
        <strain evidence="1">SQ_2022a</strain>
    </source>
</reference>
<dbReference type="Proteomes" id="UP001060215">
    <property type="component" value="Chromosome 4"/>
</dbReference>
<organism evidence="1 2">
    <name type="scientific">Camellia lanceoleosa</name>
    <dbReference type="NCBI Taxonomy" id="1840588"/>
    <lineage>
        <taxon>Eukaryota</taxon>
        <taxon>Viridiplantae</taxon>
        <taxon>Streptophyta</taxon>
        <taxon>Embryophyta</taxon>
        <taxon>Tracheophyta</taxon>
        <taxon>Spermatophyta</taxon>
        <taxon>Magnoliopsida</taxon>
        <taxon>eudicotyledons</taxon>
        <taxon>Gunneridae</taxon>
        <taxon>Pentapetalae</taxon>
        <taxon>asterids</taxon>
        <taxon>Ericales</taxon>
        <taxon>Theaceae</taxon>
        <taxon>Camellia</taxon>
    </lineage>
</organism>
<sequence>MATILDLNMDCEAIMDKNDLQIPSSPYFPAYDYAYAQGHGQGSPPMVQERFQSVIGCSNCCGITPWRRYQFSDQGGGIANRALLVENWKFHLLNCCYTTLLCSVYHPV</sequence>
<dbReference type="EMBL" id="CM045761">
    <property type="protein sequence ID" value="KAI8016722.1"/>
    <property type="molecule type" value="Genomic_DNA"/>
</dbReference>
<evidence type="ECO:0000313" key="1">
    <source>
        <dbReference type="EMBL" id="KAI8016722.1"/>
    </source>
</evidence>
<evidence type="ECO:0000313" key="2">
    <source>
        <dbReference type="Proteomes" id="UP001060215"/>
    </source>
</evidence>
<keyword evidence="2" id="KW-1185">Reference proteome</keyword>